<dbReference type="EMBL" id="MT141155">
    <property type="protein sequence ID" value="QJA55377.1"/>
    <property type="molecule type" value="Genomic_DNA"/>
</dbReference>
<name>A0A6M3K9E5_9ZZZZ</name>
<gene>
    <name evidence="2" type="ORF">MM415A01082_0010</name>
    <name evidence="1" type="ORF">MM415B02054_0004</name>
</gene>
<organism evidence="2">
    <name type="scientific">viral metagenome</name>
    <dbReference type="NCBI Taxonomy" id="1070528"/>
    <lineage>
        <taxon>unclassified sequences</taxon>
        <taxon>metagenomes</taxon>
        <taxon>organismal metagenomes</taxon>
    </lineage>
</organism>
<accession>A0A6M3K9E5</accession>
<dbReference type="AlphaFoldDB" id="A0A6M3K9E5"/>
<evidence type="ECO:0000313" key="1">
    <source>
        <dbReference type="EMBL" id="QJA55377.1"/>
    </source>
</evidence>
<sequence>MGDIAHEKVSDDQRDTIFGVMCAASWHTFIILTKRPKALLRWYNDTDILGEGDFYPNVWIGVSISTQEDADQLIPFLLQIPAAVRIVSVEPMLGEINLRGGTYDLDWLNGWCVETEGEYDRRDGYFYRVPIQAQTEKIDGVIIGCESGPKRRPCKIERIENLIGQCVDTGTPVFVKQAEIDGKVVSMPRIMDRTWDQLPNQASPNHPG</sequence>
<reference evidence="2" key="1">
    <citation type="submission" date="2020-03" db="EMBL/GenBank/DDBJ databases">
        <title>The deep terrestrial virosphere.</title>
        <authorList>
            <person name="Holmfeldt K."/>
            <person name="Nilsson E."/>
            <person name="Simone D."/>
            <person name="Lopez-Fernandez M."/>
            <person name="Wu X."/>
            <person name="de Brujin I."/>
            <person name="Lundin D."/>
            <person name="Andersson A."/>
            <person name="Bertilsson S."/>
            <person name="Dopson M."/>
        </authorList>
    </citation>
    <scope>NUCLEOTIDE SEQUENCE</scope>
    <source>
        <strain evidence="2">MM415A01082</strain>
        <strain evidence="1">MM415B02054</strain>
    </source>
</reference>
<dbReference type="InterPro" id="IPR011101">
    <property type="entry name" value="DUF5131"/>
</dbReference>
<proteinExistence type="predicted"/>
<dbReference type="Pfam" id="PF07505">
    <property type="entry name" value="DUF5131"/>
    <property type="match status" value="1"/>
</dbReference>
<protein>
    <submittedName>
        <fullName evidence="2">Uncharacterized protein</fullName>
    </submittedName>
</protein>
<evidence type="ECO:0000313" key="2">
    <source>
        <dbReference type="EMBL" id="QJA78344.1"/>
    </source>
</evidence>
<dbReference type="EMBL" id="MT142332">
    <property type="protein sequence ID" value="QJA78344.1"/>
    <property type="molecule type" value="Genomic_DNA"/>
</dbReference>